<comment type="caution">
    <text evidence="2">The sequence shown here is derived from an EMBL/GenBank/DDBJ whole genome shotgun (WGS) entry which is preliminary data.</text>
</comment>
<accession>A0AA88I762</accession>
<evidence type="ECO:0000313" key="3">
    <source>
        <dbReference type="Proteomes" id="UP001187531"/>
    </source>
</evidence>
<dbReference type="Gene3D" id="3.30.70.270">
    <property type="match status" value="2"/>
</dbReference>
<name>A0AA88I762_ARTSF</name>
<reference evidence="2" key="1">
    <citation type="submission" date="2023-07" db="EMBL/GenBank/DDBJ databases">
        <title>Chromosome-level genome assembly of Artemia franciscana.</title>
        <authorList>
            <person name="Jo E."/>
        </authorList>
    </citation>
    <scope>NUCLEOTIDE SEQUENCE</scope>
    <source>
        <tissue evidence="2">Whole body</tissue>
    </source>
</reference>
<organism evidence="2 3">
    <name type="scientific">Artemia franciscana</name>
    <name type="common">Brine shrimp</name>
    <name type="synonym">Artemia sanfranciscana</name>
    <dbReference type="NCBI Taxonomy" id="6661"/>
    <lineage>
        <taxon>Eukaryota</taxon>
        <taxon>Metazoa</taxon>
        <taxon>Ecdysozoa</taxon>
        <taxon>Arthropoda</taxon>
        <taxon>Crustacea</taxon>
        <taxon>Branchiopoda</taxon>
        <taxon>Anostraca</taxon>
        <taxon>Artemiidae</taxon>
        <taxon>Artemia</taxon>
    </lineage>
</organism>
<feature type="domain" description="Reverse transcriptase" evidence="1">
    <location>
        <begin position="1"/>
        <end position="114"/>
    </location>
</feature>
<dbReference type="PROSITE" id="PS50878">
    <property type="entry name" value="RT_POL"/>
    <property type="match status" value="1"/>
</dbReference>
<dbReference type="GO" id="GO:0071897">
    <property type="term" value="P:DNA biosynthetic process"/>
    <property type="evidence" value="ECO:0007669"/>
    <property type="project" value="UniProtKB-ARBA"/>
</dbReference>
<dbReference type="Gene3D" id="3.10.10.10">
    <property type="entry name" value="HIV Type 1 Reverse Transcriptase, subunit A, domain 1"/>
    <property type="match status" value="1"/>
</dbReference>
<gene>
    <name evidence="2" type="ORF">QYM36_006845</name>
</gene>
<protein>
    <recommendedName>
        <fullName evidence="1">Reverse transcriptase domain-containing protein</fullName>
    </recommendedName>
</protein>
<dbReference type="Pfam" id="PF00078">
    <property type="entry name" value="RVT_1"/>
    <property type="match status" value="1"/>
</dbReference>
<dbReference type="PANTHER" id="PTHR37984">
    <property type="entry name" value="PROTEIN CBG26694"/>
    <property type="match status" value="1"/>
</dbReference>
<sequence>MVMIEKKNGTVRLYISPVDLNKCIKRPYYPIPTLEDVTAKLHGAKFQRRMEEAFEGLEGVAIIIDDILVYGANQEEHDERLQVVMERALEKGVKFNKDKYSFSASSVCYFGHVIGADGMKPDPKTESH</sequence>
<dbReference type="EMBL" id="JAVRJZ010000011">
    <property type="protein sequence ID" value="KAK2716492.1"/>
    <property type="molecule type" value="Genomic_DNA"/>
</dbReference>
<dbReference type="InterPro" id="IPR050951">
    <property type="entry name" value="Retrovirus_Pol_polyprotein"/>
</dbReference>
<dbReference type="PANTHER" id="PTHR37984:SF5">
    <property type="entry name" value="PROTEIN NYNRIN-LIKE"/>
    <property type="match status" value="1"/>
</dbReference>
<dbReference type="SUPFAM" id="SSF56672">
    <property type="entry name" value="DNA/RNA polymerases"/>
    <property type="match status" value="1"/>
</dbReference>
<dbReference type="InterPro" id="IPR000477">
    <property type="entry name" value="RT_dom"/>
</dbReference>
<evidence type="ECO:0000313" key="2">
    <source>
        <dbReference type="EMBL" id="KAK2716492.1"/>
    </source>
</evidence>
<keyword evidence="3" id="KW-1185">Reference proteome</keyword>
<proteinExistence type="predicted"/>
<dbReference type="InterPro" id="IPR043502">
    <property type="entry name" value="DNA/RNA_pol_sf"/>
</dbReference>
<dbReference type="CDD" id="cd01647">
    <property type="entry name" value="RT_LTR"/>
    <property type="match status" value="1"/>
</dbReference>
<dbReference type="Proteomes" id="UP001187531">
    <property type="component" value="Unassembled WGS sequence"/>
</dbReference>
<dbReference type="InterPro" id="IPR043128">
    <property type="entry name" value="Rev_trsase/Diguanyl_cyclase"/>
</dbReference>
<dbReference type="FunFam" id="3.30.70.270:FF:000003">
    <property type="entry name" value="Transposon Ty3-G Gag-Pol polyprotein"/>
    <property type="match status" value="1"/>
</dbReference>
<dbReference type="AlphaFoldDB" id="A0AA88I762"/>
<evidence type="ECO:0000259" key="1">
    <source>
        <dbReference type="PROSITE" id="PS50878"/>
    </source>
</evidence>